<dbReference type="NCBIfam" id="TIGR00543">
    <property type="entry name" value="isochor_syn"/>
    <property type="match status" value="1"/>
</dbReference>
<evidence type="ECO:0000256" key="3">
    <source>
        <dbReference type="ARBA" id="ARBA00012824"/>
    </source>
</evidence>
<evidence type="ECO:0000313" key="8">
    <source>
        <dbReference type="Proteomes" id="UP000437131"/>
    </source>
</evidence>
<gene>
    <name evidence="7" type="ORF">GGC33_00420</name>
</gene>
<dbReference type="PANTHER" id="PTHR42839">
    <property type="entry name" value="ISOCHORISMATE SYNTHASE ENTC"/>
    <property type="match status" value="1"/>
</dbReference>
<comment type="caution">
    <text evidence="7">The sequence shown here is derived from an EMBL/GenBank/DDBJ whole genome shotgun (WGS) entry which is preliminary data.</text>
</comment>
<dbReference type="EC" id="5.4.4.2" evidence="3"/>
<dbReference type="Pfam" id="PF00425">
    <property type="entry name" value="Chorismate_bind"/>
    <property type="match status" value="1"/>
</dbReference>
<evidence type="ECO:0000256" key="1">
    <source>
        <dbReference type="ARBA" id="ARBA00000799"/>
    </source>
</evidence>
<evidence type="ECO:0000313" key="7">
    <source>
        <dbReference type="EMBL" id="MTF37404.1"/>
    </source>
</evidence>
<dbReference type="RefSeq" id="WP_155082368.1">
    <property type="nucleotide sequence ID" value="NZ_WMIA01000001.1"/>
</dbReference>
<dbReference type="Proteomes" id="UP000437131">
    <property type="component" value="Unassembled WGS sequence"/>
</dbReference>
<evidence type="ECO:0000256" key="5">
    <source>
        <dbReference type="ARBA" id="ARBA00041564"/>
    </source>
</evidence>
<dbReference type="Gene3D" id="3.60.120.10">
    <property type="entry name" value="Anthranilate synthase"/>
    <property type="match status" value="1"/>
</dbReference>
<reference evidence="7 8" key="1">
    <citation type="submission" date="2019-11" db="EMBL/GenBank/DDBJ databases">
        <title>Isolation of a new High Light Tolerant Cyanobacteria.</title>
        <authorList>
            <person name="Dobson Z."/>
            <person name="Vaughn N."/>
            <person name="Vaughn M."/>
            <person name="Fromme P."/>
            <person name="Mazor Y."/>
        </authorList>
    </citation>
    <scope>NUCLEOTIDE SEQUENCE [LARGE SCALE GENOMIC DNA]</scope>
    <source>
        <strain evidence="7 8">0216</strain>
    </source>
</reference>
<organism evidence="7 8">
    <name type="scientific">Cyanobacterium aponinum 0216</name>
    <dbReference type="NCBI Taxonomy" id="2676140"/>
    <lineage>
        <taxon>Bacteria</taxon>
        <taxon>Bacillati</taxon>
        <taxon>Cyanobacteriota</taxon>
        <taxon>Cyanophyceae</taxon>
        <taxon>Oscillatoriophycideae</taxon>
        <taxon>Chroococcales</taxon>
        <taxon>Geminocystaceae</taxon>
        <taxon>Cyanobacterium</taxon>
    </lineage>
</organism>
<keyword evidence="4 7" id="KW-0413">Isomerase</keyword>
<evidence type="ECO:0000256" key="2">
    <source>
        <dbReference type="ARBA" id="ARBA00005297"/>
    </source>
</evidence>
<evidence type="ECO:0000259" key="6">
    <source>
        <dbReference type="Pfam" id="PF00425"/>
    </source>
</evidence>
<dbReference type="InterPro" id="IPR005801">
    <property type="entry name" value="ADC_synthase"/>
</dbReference>
<dbReference type="PANTHER" id="PTHR42839:SF2">
    <property type="entry name" value="ISOCHORISMATE SYNTHASE ENTC"/>
    <property type="match status" value="1"/>
</dbReference>
<dbReference type="AlphaFoldDB" id="A0A844GLG8"/>
<dbReference type="GO" id="GO:0008909">
    <property type="term" value="F:isochorismate synthase activity"/>
    <property type="evidence" value="ECO:0007669"/>
    <property type="project" value="UniProtKB-EC"/>
</dbReference>
<evidence type="ECO:0000256" key="4">
    <source>
        <dbReference type="ARBA" id="ARBA00023235"/>
    </source>
</evidence>
<sequence length="476" mass="54655">MAIIPNHLSVLDYIQEFKKLIFSSSFNIKNNSSPSPIFSISCEVEPIDPLIFISVLQTDKQPVFYWQNQRKKEAIAAIGAIKSLNIDKNICQQDKDIDRFQKCQEFINNNQKLIHILNKDQDNYQPHFFTYFRFFEQSHNFDNKSFPLATIFLPFIQLIKKDNKYSVTINTYNQNKKEILDYLKDNFSEKIELNYKVNYSQENKINSHLENAKYQGFIDKVNKGLEAIKSEKLTKIVVAHALEIKTENKFNIIKSLENLRNNHPDCYIFSIGNEDQEYFIGASPERLLSIKDNQLVSDALAGSAPRGKNEDEDFLIGNNLLDSEKEKREHQAVSNFIFNQLSAMGLQPKKASLQLLKLSNIQHLWTPIYAEIKEEINPLEIVRQLHPTPAVAGVPIEVACQEIEISEKFDRSLYAAPIGWLDLQGNCEFIVGIRSALIKENYARLYAGAGIVTGSKPEQELTEIKLKFQALLQALI</sequence>
<dbReference type="InterPro" id="IPR015890">
    <property type="entry name" value="Chorismate_C"/>
</dbReference>
<comment type="similarity">
    <text evidence="2">Belongs to the isochorismate synthase family.</text>
</comment>
<dbReference type="SUPFAM" id="SSF56322">
    <property type="entry name" value="ADC synthase"/>
    <property type="match status" value="1"/>
</dbReference>
<comment type="catalytic activity">
    <reaction evidence="1">
        <text>chorismate = isochorismate</text>
        <dbReference type="Rhea" id="RHEA:18985"/>
        <dbReference type="ChEBI" id="CHEBI:29748"/>
        <dbReference type="ChEBI" id="CHEBI:29780"/>
        <dbReference type="EC" id="5.4.4.2"/>
    </reaction>
</comment>
<feature type="domain" description="Chorismate-utilising enzyme C-terminal" evidence="6">
    <location>
        <begin position="215"/>
        <end position="467"/>
    </location>
</feature>
<dbReference type="EMBL" id="WMIA01000001">
    <property type="protein sequence ID" value="MTF37404.1"/>
    <property type="molecule type" value="Genomic_DNA"/>
</dbReference>
<name>A0A844GLG8_9CHRO</name>
<protein>
    <recommendedName>
        <fullName evidence="3">isochorismate synthase</fullName>
        <ecNumber evidence="3">5.4.4.2</ecNumber>
    </recommendedName>
    <alternativeName>
        <fullName evidence="5">Isochorismate mutase</fullName>
    </alternativeName>
</protein>
<dbReference type="InterPro" id="IPR004561">
    <property type="entry name" value="IsoChor_synthase"/>
</dbReference>
<accession>A0A844GLG8</accession>
<proteinExistence type="inferred from homology"/>